<name>A0A0N7L9D1_9BASI</name>
<dbReference type="Proteomes" id="UP000054845">
    <property type="component" value="Unassembled WGS sequence"/>
</dbReference>
<reference evidence="2" key="1">
    <citation type="submission" date="2014-09" db="EMBL/GenBank/DDBJ databases">
        <authorList>
            <person name="Sharma Rahul"/>
            <person name="Thines Marco"/>
        </authorList>
    </citation>
    <scope>NUCLEOTIDE SEQUENCE [LARGE SCALE GENOMIC DNA]</scope>
</reference>
<evidence type="ECO:0000313" key="1">
    <source>
        <dbReference type="EMBL" id="CEH13450.1"/>
    </source>
</evidence>
<dbReference type="EMBL" id="CCYA01000221">
    <property type="protein sequence ID" value="CEH13450.1"/>
    <property type="molecule type" value="Genomic_DNA"/>
</dbReference>
<dbReference type="AlphaFoldDB" id="A0A0N7L9D1"/>
<proteinExistence type="predicted"/>
<organism evidence="1 2">
    <name type="scientific">Ceraceosorus bombacis</name>
    <dbReference type="NCBI Taxonomy" id="401625"/>
    <lineage>
        <taxon>Eukaryota</taxon>
        <taxon>Fungi</taxon>
        <taxon>Dikarya</taxon>
        <taxon>Basidiomycota</taxon>
        <taxon>Ustilaginomycotina</taxon>
        <taxon>Exobasidiomycetes</taxon>
        <taxon>Ceraceosorales</taxon>
        <taxon>Ceraceosoraceae</taxon>
        <taxon>Ceraceosorus</taxon>
    </lineage>
</organism>
<sequence length="131" mass="14542">MLLAKDQIIQVKDLEINAKDDVIKAKQSMIDQQGARIDELQTMQNSNAKEIQRLKPVDNKLAAFKAKGVQAKKELDLICLMWKNSAAYRSLLGEDKEISALCTIGKTFNLGLPPCVTFNGNDVLYIECVTG</sequence>
<evidence type="ECO:0000313" key="2">
    <source>
        <dbReference type="Proteomes" id="UP000054845"/>
    </source>
</evidence>
<keyword evidence="2" id="KW-1185">Reference proteome</keyword>
<accession>A0A0N7L9D1</accession>
<protein>
    <submittedName>
        <fullName evidence="1">Uncharacterized protein</fullName>
    </submittedName>
</protein>